<feature type="signal peptide" evidence="2">
    <location>
        <begin position="1"/>
        <end position="25"/>
    </location>
</feature>
<accession>A0A4Y5YTE1</accession>
<dbReference type="SUPFAM" id="SSF53850">
    <property type="entry name" value="Periplasmic binding protein-like II"/>
    <property type="match status" value="1"/>
</dbReference>
<dbReference type="AlphaFoldDB" id="A0A4Y5YTE1"/>
<evidence type="ECO:0000313" key="4">
    <source>
        <dbReference type="EMBL" id="QDE36027.1"/>
    </source>
</evidence>
<evidence type="ECO:0000256" key="1">
    <source>
        <dbReference type="ARBA" id="ARBA00022729"/>
    </source>
</evidence>
<dbReference type="Pfam" id="PF00497">
    <property type="entry name" value="SBP_bac_3"/>
    <property type="match status" value="1"/>
</dbReference>
<dbReference type="Gene3D" id="3.40.190.10">
    <property type="entry name" value="Periplasmic binding protein-like II"/>
    <property type="match status" value="2"/>
</dbReference>
<name>A0A4Y5YTE1_9MICO</name>
<proteinExistence type="predicted"/>
<dbReference type="PANTHER" id="PTHR35936">
    <property type="entry name" value="MEMBRANE-BOUND LYTIC MUREIN TRANSGLYCOSYLASE F"/>
    <property type="match status" value="1"/>
</dbReference>
<protein>
    <submittedName>
        <fullName evidence="4">Amino acid ABC transporter substrate-binding protein</fullName>
    </submittedName>
</protein>
<gene>
    <name evidence="4" type="ORF">FIV50_15255</name>
</gene>
<dbReference type="InterPro" id="IPR001638">
    <property type="entry name" value="Solute-binding_3/MltF_N"/>
</dbReference>
<dbReference type="RefSeq" id="WP_140038164.1">
    <property type="nucleotide sequence ID" value="NZ_CP041040.1"/>
</dbReference>
<dbReference type="SMART" id="SM00062">
    <property type="entry name" value="PBPb"/>
    <property type="match status" value="1"/>
</dbReference>
<feature type="chain" id="PRO_5039518621" evidence="2">
    <location>
        <begin position="26"/>
        <end position="290"/>
    </location>
</feature>
<keyword evidence="1 2" id="KW-0732">Signal</keyword>
<reference evidence="4 5" key="1">
    <citation type="submission" date="2019-06" db="EMBL/GenBank/DDBJ databases">
        <title>Complete genome of Microbacterium foliorum M2.</title>
        <authorList>
            <person name="Cao G."/>
        </authorList>
    </citation>
    <scope>NUCLEOTIDE SEQUENCE [LARGE SCALE GENOMIC DNA]</scope>
    <source>
        <strain evidence="4 5">M2</strain>
    </source>
</reference>
<dbReference type="Proteomes" id="UP000316125">
    <property type="component" value="Chromosome"/>
</dbReference>
<sequence>MNTRSTLHRPLAMLAGIGVAVAALAGCVSASTDSSVADDCTPAHDGLTTYTEGTLTVGVPENLPYTQTKGADAAGLEIDVIKKIAAAECLDVAVVPITYANGIPMISEQKKTDLITGGWYVTEARAEQVGFTAPTFYDSMGIISKEGVTTVEDLEEIGAVGSVAGFSWEADMSAVLGSELKTYPGTVETKQDLVSGRIQAALDGYAVATVAYADTDFIVEPAEVDDRIAITTSKPIIAFPIAKENTDLADAISEHIDGFREDGTLEKILADYDLPASLLVPTDVAATSIR</sequence>
<feature type="domain" description="Solute-binding protein family 3/N-terminal" evidence="3">
    <location>
        <begin position="54"/>
        <end position="276"/>
    </location>
</feature>
<organism evidence="4 5">
    <name type="scientific">Microbacterium foliorum</name>
    <dbReference type="NCBI Taxonomy" id="104336"/>
    <lineage>
        <taxon>Bacteria</taxon>
        <taxon>Bacillati</taxon>
        <taxon>Actinomycetota</taxon>
        <taxon>Actinomycetes</taxon>
        <taxon>Micrococcales</taxon>
        <taxon>Microbacteriaceae</taxon>
        <taxon>Microbacterium</taxon>
    </lineage>
</organism>
<evidence type="ECO:0000259" key="3">
    <source>
        <dbReference type="SMART" id="SM00062"/>
    </source>
</evidence>
<dbReference type="EMBL" id="CP041040">
    <property type="protein sequence ID" value="QDE36027.1"/>
    <property type="molecule type" value="Genomic_DNA"/>
</dbReference>
<dbReference type="OrthoDB" id="8454826at2"/>
<evidence type="ECO:0000256" key="2">
    <source>
        <dbReference type="SAM" id="SignalP"/>
    </source>
</evidence>
<dbReference type="PANTHER" id="PTHR35936:SF17">
    <property type="entry name" value="ARGININE-BINDING EXTRACELLULAR PROTEIN ARTP"/>
    <property type="match status" value="1"/>
</dbReference>
<dbReference type="PROSITE" id="PS51257">
    <property type="entry name" value="PROKAR_LIPOPROTEIN"/>
    <property type="match status" value="1"/>
</dbReference>
<evidence type="ECO:0000313" key="5">
    <source>
        <dbReference type="Proteomes" id="UP000316125"/>
    </source>
</evidence>